<dbReference type="OrthoDB" id="36101at2157"/>
<proteinExistence type="predicted"/>
<keyword evidence="1" id="KW-0269">Exonuclease</keyword>
<keyword evidence="1" id="KW-0378">Hydrolase</keyword>
<dbReference type="RefSeq" id="WP_110380543.1">
    <property type="nucleotide sequence ID" value="NZ_CP029288.2"/>
</dbReference>
<reference evidence="1 2" key="1">
    <citation type="submission" date="2018-05" db="EMBL/GenBank/DDBJ databases">
        <title>Complete Genome Sequences of Extremely Thermoacidophilic, Metal-Mobilizing Type-Strain Members of the Archaeal Family Sulfolobaceae: Acidianus brierleyi DSM-1651T, Acidianus sulfidivorans DSM-18786T, Metallosphaera hakonensis DSM-7519T, and Metallosphaera prunae DSM-10039T.</title>
        <authorList>
            <person name="Counts J.A."/>
            <person name="Kelly R.M."/>
        </authorList>
    </citation>
    <scope>NUCLEOTIDE SEQUENCE [LARGE SCALE GENOMIC DNA]</scope>
    <source>
        <strain evidence="1 2">JP7</strain>
    </source>
</reference>
<dbReference type="AlphaFoldDB" id="A0A2U9INR1"/>
<name>A0A2U9INR1_9CREN</name>
<protein>
    <submittedName>
        <fullName evidence="1">Single-stranded DNA exonuclease</fullName>
    </submittedName>
</protein>
<dbReference type="EMBL" id="CP029288">
    <property type="protein sequence ID" value="AWR97653.1"/>
    <property type="molecule type" value="Genomic_DNA"/>
</dbReference>
<dbReference type="KEGG" id="asul:DFR86_08890"/>
<gene>
    <name evidence="1" type="ORF">DFR86_08890</name>
</gene>
<dbReference type="GeneID" id="36838081"/>
<evidence type="ECO:0000313" key="1">
    <source>
        <dbReference type="EMBL" id="AWR97653.1"/>
    </source>
</evidence>
<organism evidence="1 2">
    <name type="scientific">Acidianus sulfidivorans JP7</name>
    <dbReference type="NCBI Taxonomy" id="619593"/>
    <lineage>
        <taxon>Archaea</taxon>
        <taxon>Thermoproteota</taxon>
        <taxon>Thermoprotei</taxon>
        <taxon>Sulfolobales</taxon>
        <taxon>Sulfolobaceae</taxon>
        <taxon>Acidianus</taxon>
    </lineage>
</organism>
<dbReference type="Proteomes" id="UP000248410">
    <property type="component" value="Chromosome"/>
</dbReference>
<keyword evidence="2" id="KW-1185">Reference proteome</keyword>
<keyword evidence="1" id="KW-0540">Nuclease</keyword>
<accession>A0A2U9INR1</accession>
<evidence type="ECO:0000313" key="2">
    <source>
        <dbReference type="Proteomes" id="UP000248410"/>
    </source>
</evidence>
<sequence>MESFIKTPNPEEAKKLIETIDKNEEFCIRIPYSPDAIVFASLLAKYSDRNFGISFSNNCKIELQTNSYGKSIKIDDKEIFIGNSSFSSLLPITVEDIIPIISGITSDCILTKRNYTEWELQVFNNMTNLGVKIEKNLKIPSYNELPLFLSLMESFDPYIPGITGNRENSIKAVTELGVNELVKLDELNEAQLNTLLFKITSSIMKINPKISRDDIITDRVFYLNYDSLELAFAIIYFLDTNGSKAIVNFALNPSLGDTFKEKIREKITKGFNVSIVEENKKYYIIDSNLDSPKLLQIILLQDQNIKKDKPIAIKKSDNKIYTSRFFVNTLEEGLIQIES</sequence>
<dbReference type="GO" id="GO:0004527">
    <property type="term" value="F:exonuclease activity"/>
    <property type="evidence" value="ECO:0007669"/>
    <property type="project" value="UniProtKB-KW"/>
</dbReference>